<protein>
    <submittedName>
        <fullName evidence="1">Uncharacterized protein</fullName>
    </submittedName>
</protein>
<evidence type="ECO:0000313" key="1">
    <source>
        <dbReference type="EMBL" id="EPB65315.1"/>
    </source>
</evidence>
<keyword evidence="2" id="KW-1185">Reference proteome</keyword>
<dbReference type="EMBL" id="KE129097">
    <property type="protein sequence ID" value="EPB65315.1"/>
    <property type="molecule type" value="Genomic_DNA"/>
</dbReference>
<gene>
    <name evidence="1" type="ORF">ANCCEY_15622</name>
</gene>
<organism evidence="1 2">
    <name type="scientific">Ancylostoma ceylanicum</name>
    <dbReference type="NCBI Taxonomy" id="53326"/>
    <lineage>
        <taxon>Eukaryota</taxon>
        <taxon>Metazoa</taxon>
        <taxon>Ecdysozoa</taxon>
        <taxon>Nematoda</taxon>
        <taxon>Chromadorea</taxon>
        <taxon>Rhabditida</taxon>
        <taxon>Rhabditina</taxon>
        <taxon>Rhabditomorpha</taxon>
        <taxon>Strongyloidea</taxon>
        <taxon>Ancylostomatidae</taxon>
        <taxon>Ancylostomatinae</taxon>
        <taxon>Ancylostoma</taxon>
    </lineage>
</organism>
<proteinExistence type="predicted"/>
<sequence>MENPENNNSCQIKGTEYPDRIYEVGTAFELDDHTAAISRHLCGYTTPAQGITPTEPAFHRTTKRDVQAALTPQPWTTPRLMKYPPLCSDGIKRPYQMNILVDVTSRSTQEDFRLVMDHLAQFFQKRFAQDDNMLSDDEESAKLGAGIDSLVEMSNDNYIKGSFKIMLIVSADSTSSDAALPSAEYAADDFGNNIIGLSVRKPSTDLLTRMAGTGTRFVEAVETCILVLKSTCIAADSEQKSFRVIHLDWTSPNELFNSWFAYSICDYVTATTVKTPTTPTKARPTVARRITAPPATIATPTNVEAVPKSPNSFTVTWTCCTNTKSNYTILYTHDPSIPSQHWQQQSATCRDSFGKLID</sequence>
<feature type="non-terminal residue" evidence="1">
    <location>
        <position position="358"/>
    </location>
</feature>
<dbReference type="AlphaFoldDB" id="A0A0D6L3H1"/>
<accession>A0A0D6L3H1</accession>
<dbReference type="Proteomes" id="UP000054495">
    <property type="component" value="Unassembled WGS sequence"/>
</dbReference>
<reference evidence="1 2" key="1">
    <citation type="submission" date="2013-05" db="EMBL/GenBank/DDBJ databases">
        <title>Draft genome of the parasitic nematode Anyclostoma ceylanicum.</title>
        <authorList>
            <person name="Mitreva M."/>
        </authorList>
    </citation>
    <scope>NUCLEOTIDE SEQUENCE [LARGE SCALE GENOMIC DNA]</scope>
</reference>
<name>A0A0D6L3H1_9BILA</name>
<evidence type="ECO:0000313" key="2">
    <source>
        <dbReference type="Proteomes" id="UP000054495"/>
    </source>
</evidence>